<keyword evidence="11" id="KW-0520">NAD</keyword>
<comment type="function">
    <text evidence="16">Key enzyme in myo-inositol biosynthesis pathway that catalyzes the conversion of glucose 6-phosphate to 1-myo-inositol 1-phosphate in a NAD-dependent manner. Rate-limiting enzyme in the synthesis of all inositol-containing compounds.</text>
</comment>
<evidence type="ECO:0000313" key="19">
    <source>
        <dbReference type="EMBL" id="CAD5216750.1"/>
    </source>
</evidence>
<evidence type="ECO:0000256" key="10">
    <source>
        <dbReference type="ARBA" id="ARBA00022550"/>
    </source>
</evidence>
<evidence type="ECO:0000256" key="17">
    <source>
        <dbReference type="ARBA" id="ARBA00070063"/>
    </source>
</evidence>
<keyword evidence="10" id="KW-0398">Inositol biosynthesis</keyword>
<proteinExistence type="inferred from homology"/>
<evidence type="ECO:0000256" key="15">
    <source>
        <dbReference type="ARBA" id="ARBA00023264"/>
    </source>
</evidence>
<keyword evidence="12" id="KW-0443">Lipid metabolism</keyword>
<dbReference type="GO" id="GO:0005737">
    <property type="term" value="C:cytoplasm"/>
    <property type="evidence" value="ECO:0007669"/>
    <property type="project" value="UniProtKB-SubCell"/>
</dbReference>
<keyword evidence="13" id="KW-0594">Phospholipid biosynthesis</keyword>
<evidence type="ECO:0000256" key="3">
    <source>
        <dbReference type="ARBA" id="ARBA00004496"/>
    </source>
</evidence>
<name>A0A1I7SX15_BURXY</name>
<dbReference type="Proteomes" id="UP000659654">
    <property type="component" value="Unassembled WGS sequence"/>
</dbReference>
<dbReference type="SMR" id="A0A1I7SX15"/>
<dbReference type="GO" id="GO:0004512">
    <property type="term" value="F:inositol-3-phosphate synthase activity"/>
    <property type="evidence" value="ECO:0007669"/>
    <property type="project" value="UniProtKB-EC"/>
</dbReference>
<comment type="similarity">
    <text evidence="5">Belongs to the myo-inositol 1-phosphate synthase family.</text>
</comment>
<gene>
    <name evidence="19" type="ORF">BXYJ_LOCUS4691</name>
</gene>
<dbReference type="InterPro" id="IPR013021">
    <property type="entry name" value="Myo-inos-1-P_Synthase_GAPDH"/>
</dbReference>
<organism evidence="21 23">
    <name type="scientific">Bursaphelenchus xylophilus</name>
    <name type="common">Pinewood nematode worm</name>
    <name type="synonym">Aphelenchoides xylophilus</name>
    <dbReference type="NCBI Taxonomy" id="6326"/>
    <lineage>
        <taxon>Eukaryota</taxon>
        <taxon>Metazoa</taxon>
        <taxon>Ecdysozoa</taxon>
        <taxon>Nematoda</taxon>
        <taxon>Chromadorea</taxon>
        <taxon>Rhabditida</taxon>
        <taxon>Tylenchina</taxon>
        <taxon>Tylenchomorpha</taxon>
        <taxon>Aphelenchoidea</taxon>
        <taxon>Aphelenchoididae</taxon>
        <taxon>Bursaphelenchus</taxon>
    </lineage>
</organism>
<comment type="pathway">
    <text evidence="4">Polyol metabolism; myo-inositol biosynthesis; myo-inositol from D-glucose 6-phosphate: step 1/2.</text>
</comment>
<evidence type="ECO:0000256" key="5">
    <source>
        <dbReference type="ARBA" id="ARBA00010813"/>
    </source>
</evidence>
<keyword evidence="22" id="KW-1185">Reference proteome</keyword>
<evidence type="ECO:0000313" key="21">
    <source>
        <dbReference type="Proteomes" id="UP000095284"/>
    </source>
</evidence>
<evidence type="ECO:0000256" key="7">
    <source>
        <dbReference type="ARBA" id="ARBA00012125"/>
    </source>
</evidence>
<dbReference type="InterPro" id="IPR002587">
    <property type="entry name" value="Myo-inos-1-P_Synthase"/>
</dbReference>
<sequence>MTLISSLVSTLSFGYYGDNSNGETTLTVKSPNVKNDGVSLESKYTYRRNKISKDGNHITVVPETHEYHFRTILKPRKTGILLVGIGGNNGTTLFGSIVANREKMEWRQRNGVQKANYYGSVTQSSTVHLGYDGQEQVHVPFNALLPMVDPNELIIDGWDINGANLYEAAQRARVFDPELLDKLKPHMENVKPKPSIYYPDFIASNQSDRADNVISGDTKKEHLEHIRNDIREFKEKNNLETVIVLWTANTERYTEIATGLNTTADEILRSIDENVDEISPSNIFAVAAILEGAHYINGSPQNTLTPGIVELAQREKVFVGGDDFKSGQTKLKSALVDFMVSSGIKPESIVSYNHLGNNDGKNLSEERQFRSKEISKSSVVDDMVAANRTLYPDGKKPDHVIVIKYVPYVGDSKRAMDEYISSIFMGGQQTLVIHNTCEDSLLAAPLILDLVIMTELCSRITYSNSSTQSFESFNSVLGLLALFLKAPMVPPGTPVCNAFMKQITSLTKLLTIASGCGSDTELQLEFYTKL</sequence>
<comment type="cofactor">
    <cofactor evidence="2">
        <name>NAD(+)</name>
        <dbReference type="ChEBI" id="CHEBI:57540"/>
    </cofactor>
</comment>
<dbReference type="InterPro" id="IPR036291">
    <property type="entry name" value="NAD(P)-bd_dom_sf"/>
</dbReference>
<dbReference type="FunFam" id="3.30.360.10:FF:000040">
    <property type="entry name" value="Inositol 1-phosphate synthase"/>
    <property type="match status" value="1"/>
</dbReference>
<reference evidence="20" key="2">
    <citation type="submission" date="2020-08" db="EMBL/GenBank/DDBJ databases">
        <authorList>
            <person name="Kikuchi T."/>
        </authorList>
    </citation>
    <scope>NUCLEOTIDE SEQUENCE</scope>
    <source>
        <strain evidence="19">Ka4C1</strain>
    </source>
</reference>
<protein>
    <recommendedName>
        <fullName evidence="17">Inositol-3-phosphate synthase</fullName>
        <ecNumber evidence="7">5.5.1.4</ecNumber>
    </recommendedName>
</protein>
<evidence type="ECO:0000313" key="23">
    <source>
        <dbReference type="WBParaSite" id="BXY_1759800.1"/>
    </source>
</evidence>
<evidence type="ECO:0000313" key="22">
    <source>
        <dbReference type="Proteomes" id="UP000659654"/>
    </source>
</evidence>
<evidence type="ECO:0000256" key="2">
    <source>
        <dbReference type="ARBA" id="ARBA00001911"/>
    </source>
</evidence>
<evidence type="ECO:0000256" key="12">
    <source>
        <dbReference type="ARBA" id="ARBA00023098"/>
    </source>
</evidence>
<comment type="catalytic activity">
    <reaction evidence="1">
        <text>D-glucose 6-phosphate = 1D-myo-inositol 3-phosphate</text>
        <dbReference type="Rhea" id="RHEA:10716"/>
        <dbReference type="ChEBI" id="CHEBI:58401"/>
        <dbReference type="ChEBI" id="CHEBI:61548"/>
        <dbReference type="EC" id="5.5.1.4"/>
    </reaction>
</comment>
<evidence type="ECO:0000256" key="9">
    <source>
        <dbReference type="ARBA" id="ARBA00022516"/>
    </source>
</evidence>
<dbReference type="eggNOG" id="KOG0693">
    <property type="taxonomic scope" value="Eukaryota"/>
</dbReference>
<accession>A0A1I7SX15</accession>
<keyword evidence="14" id="KW-0413">Isomerase</keyword>
<evidence type="ECO:0000256" key="6">
    <source>
        <dbReference type="ARBA" id="ARBA00011881"/>
    </source>
</evidence>
<evidence type="ECO:0000256" key="16">
    <source>
        <dbReference type="ARBA" id="ARBA00025559"/>
    </source>
</evidence>
<keyword evidence="9" id="KW-0444">Lipid biosynthesis</keyword>
<evidence type="ECO:0000256" key="11">
    <source>
        <dbReference type="ARBA" id="ARBA00023027"/>
    </source>
</evidence>
<comment type="subunit">
    <text evidence="6">Homotetramer.</text>
</comment>
<dbReference type="PANTHER" id="PTHR11510">
    <property type="entry name" value="MYO-INOSITOL-1 PHOSPHATE SYNTHASE"/>
    <property type="match status" value="1"/>
</dbReference>
<dbReference type="Pfam" id="PF07994">
    <property type="entry name" value="NAD_binding_5"/>
    <property type="match status" value="1"/>
</dbReference>
<dbReference type="EMBL" id="CAJFCV020000002">
    <property type="protein sequence ID" value="CAG9100110.1"/>
    <property type="molecule type" value="Genomic_DNA"/>
</dbReference>
<dbReference type="SUPFAM" id="SSF51735">
    <property type="entry name" value="NAD(P)-binding Rossmann-fold domains"/>
    <property type="match status" value="1"/>
</dbReference>
<evidence type="ECO:0000256" key="13">
    <source>
        <dbReference type="ARBA" id="ARBA00023209"/>
    </source>
</evidence>
<dbReference type="AlphaFoldDB" id="A0A1I7SX15"/>
<dbReference type="Gene3D" id="3.40.50.720">
    <property type="entry name" value="NAD(P)-binding Rossmann-like Domain"/>
    <property type="match status" value="2"/>
</dbReference>
<dbReference type="FunFam" id="3.40.50.720:FF:000334">
    <property type="entry name" value="Inositol-3-phosphate synthase"/>
    <property type="match status" value="1"/>
</dbReference>
<keyword evidence="8" id="KW-0963">Cytoplasm</keyword>
<evidence type="ECO:0000256" key="14">
    <source>
        <dbReference type="ARBA" id="ARBA00023235"/>
    </source>
</evidence>
<dbReference type="SUPFAM" id="SSF55347">
    <property type="entry name" value="Glyceraldehyde-3-phosphate dehydrogenase-like, C-terminal domain"/>
    <property type="match status" value="1"/>
</dbReference>
<dbReference type="OrthoDB" id="2887at2759"/>
<dbReference type="Proteomes" id="UP000095284">
    <property type="component" value="Unplaced"/>
</dbReference>
<comment type="subcellular location">
    <subcellularLocation>
        <location evidence="3">Cytoplasm</location>
    </subcellularLocation>
</comment>
<dbReference type="EC" id="5.5.1.4" evidence="7"/>
<dbReference type="FunFam" id="3.40.50.720:FF:000069">
    <property type="entry name" value="Inositol-3-phosphate synthase 1"/>
    <property type="match status" value="1"/>
</dbReference>
<evidence type="ECO:0000256" key="1">
    <source>
        <dbReference type="ARBA" id="ARBA00000113"/>
    </source>
</evidence>
<dbReference type="EMBL" id="CAJFDI010000002">
    <property type="protein sequence ID" value="CAD5216750.1"/>
    <property type="molecule type" value="Genomic_DNA"/>
</dbReference>
<evidence type="ECO:0000256" key="4">
    <source>
        <dbReference type="ARBA" id="ARBA00005117"/>
    </source>
</evidence>
<dbReference type="GO" id="GO:0006021">
    <property type="term" value="P:inositol biosynthetic process"/>
    <property type="evidence" value="ECO:0007669"/>
    <property type="project" value="UniProtKB-UniPathway"/>
</dbReference>
<dbReference type="GO" id="GO:0008654">
    <property type="term" value="P:phospholipid biosynthetic process"/>
    <property type="evidence" value="ECO:0007669"/>
    <property type="project" value="UniProtKB-KW"/>
</dbReference>
<evidence type="ECO:0000313" key="20">
    <source>
        <dbReference type="EMBL" id="CAG9100110.1"/>
    </source>
</evidence>
<dbReference type="WBParaSite" id="BXY_1759800.1">
    <property type="protein sequence ID" value="BXY_1759800.1"/>
    <property type="gene ID" value="BXY_1759800"/>
</dbReference>
<evidence type="ECO:0000256" key="8">
    <source>
        <dbReference type="ARBA" id="ARBA00022490"/>
    </source>
</evidence>
<dbReference type="UniPathway" id="UPA00823">
    <property type="reaction ID" value="UER00787"/>
</dbReference>
<keyword evidence="15" id="KW-1208">Phospholipid metabolism</keyword>
<feature type="domain" description="Myo-inositol-1-phosphate synthase GAPDH-like" evidence="18">
    <location>
        <begin position="327"/>
        <end position="440"/>
    </location>
</feature>
<dbReference type="Proteomes" id="UP000582659">
    <property type="component" value="Unassembled WGS sequence"/>
</dbReference>
<dbReference type="Pfam" id="PF01658">
    <property type="entry name" value="Inos-1-P_synth"/>
    <property type="match status" value="1"/>
</dbReference>
<dbReference type="PIRSF" id="PIRSF015578">
    <property type="entry name" value="Myoinos-ppht_syn"/>
    <property type="match status" value="1"/>
</dbReference>
<reference evidence="23" key="1">
    <citation type="submission" date="2016-11" db="UniProtKB">
        <authorList>
            <consortium name="WormBaseParasite"/>
        </authorList>
    </citation>
    <scope>IDENTIFICATION</scope>
</reference>
<evidence type="ECO:0000259" key="18">
    <source>
        <dbReference type="Pfam" id="PF01658"/>
    </source>
</evidence>